<keyword evidence="1" id="KW-0812">Transmembrane</keyword>
<organism evidence="3 4">
    <name type="scientific">Anaerococcus kampingae</name>
    <dbReference type="NCBI Taxonomy" id="3115614"/>
    <lineage>
        <taxon>Bacteria</taxon>
        <taxon>Bacillati</taxon>
        <taxon>Bacillota</taxon>
        <taxon>Tissierellia</taxon>
        <taxon>Tissierellales</taxon>
        <taxon>Peptoniphilaceae</taxon>
        <taxon>Anaerococcus</taxon>
    </lineage>
</organism>
<sequence length="282" mass="32716">MMNNCDIVKDLLPLYKENLLSEESVKFVEDHLKSCPKCKKQLTDEIEFENKNTKPLVFVEKRIKKETRFFTLAVVSFIGSILIFIISYLSIPRHIEYEKDLYKVYKSDDIYTVEFSDKVSGIDYTDTEDAIYLDAYTTKYDQIFNKDRPRKSLTFHKDKIKTVLYQNHDSMPEMVIGSGEVRQTLLPRLVFGFYARASIIGFIGLGLIIFALEKFRKKSLSLPTKTFLLGGPLSLFSAIIAVKGLNTATYYPTTDFKYIAFLTLGIYLFFIFISIFIDQKRM</sequence>
<dbReference type="Proteomes" id="UP001637994">
    <property type="component" value="Unassembled WGS sequence"/>
</dbReference>
<evidence type="ECO:0000256" key="1">
    <source>
        <dbReference type="SAM" id="Phobius"/>
    </source>
</evidence>
<feature type="transmembrane region" description="Helical" evidence="1">
    <location>
        <begin position="193"/>
        <end position="215"/>
    </location>
</feature>
<feature type="domain" description="Putative zinc-finger" evidence="2">
    <location>
        <begin position="5"/>
        <end position="38"/>
    </location>
</feature>
<keyword evidence="1" id="KW-0472">Membrane</keyword>
<feature type="transmembrane region" description="Helical" evidence="1">
    <location>
        <begin position="258"/>
        <end position="277"/>
    </location>
</feature>
<protein>
    <submittedName>
        <fullName evidence="3">Zf-HC2 domain-containing protein</fullName>
    </submittedName>
</protein>
<gene>
    <name evidence="3" type="ORF">ACCQ42_01230</name>
</gene>
<keyword evidence="1" id="KW-1133">Transmembrane helix</keyword>
<evidence type="ECO:0000313" key="3">
    <source>
        <dbReference type="EMBL" id="MFO3666397.1"/>
    </source>
</evidence>
<dbReference type="Pfam" id="PF13490">
    <property type="entry name" value="zf-HC2"/>
    <property type="match status" value="1"/>
</dbReference>
<evidence type="ECO:0000259" key="2">
    <source>
        <dbReference type="Pfam" id="PF13490"/>
    </source>
</evidence>
<comment type="caution">
    <text evidence="3">The sequence shown here is derived from an EMBL/GenBank/DDBJ whole genome shotgun (WGS) entry which is preliminary data.</text>
</comment>
<reference evidence="3 4" key="1">
    <citation type="journal article" date="2025" name="Anaerobe">
        <title>Description of Anaerococcus kampingiae sp. nov., Anaerococcus groningensis sp. nov., Anaerococcus martiniensis sp. nov., and Anaerococcus cruorum sp. nov., isolated from human clinical specimens.</title>
        <authorList>
            <person name="Boiten K.E."/>
            <person name="Meijer J."/>
            <person name="van Wezel E.M."/>
            <person name="Veloo A.C.M."/>
        </authorList>
    </citation>
    <scope>NUCLEOTIDE SEQUENCE [LARGE SCALE GENOMIC DNA]</scope>
    <source>
        <strain evidence="3 4">ENR0874</strain>
    </source>
</reference>
<feature type="transmembrane region" description="Helical" evidence="1">
    <location>
        <begin position="227"/>
        <end position="246"/>
    </location>
</feature>
<proteinExistence type="predicted"/>
<keyword evidence="4" id="KW-1185">Reference proteome</keyword>
<name>A0ABW9MAQ9_9FIRM</name>
<accession>A0ABW9MAQ9</accession>
<evidence type="ECO:0000313" key="4">
    <source>
        <dbReference type="Proteomes" id="UP001637994"/>
    </source>
</evidence>
<dbReference type="InterPro" id="IPR027383">
    <property type="entry name" value="Znf_put"/>
</dbReference>
<dbReference type="EMBL" id="JBGMEF010000006">
    <property type="protein sequence ID" value="MFO3666397.1"/>
    <property type="molecule type" value="Genomic_DNA"/>
</dbReference>
<feature type="transmembrane region" description="Helical" evidence="1">
    <location>
        <begin position="69"/>
        <end position="91"/>
    </location>
</feature>